<dbReference type="Gene3D" id="3.40.1190.10">
    <property type="entry name" value="Mur-like, catalytic domain"/>
    <property type="match status" value="1"/>
</dbReference>
<dbReference type="InterPro" id="IPR050061">
    <property type="entry name" value="MurCDEF_pg_biosynth"/>
</dbReference>
<dbReference type="AlphaFoldDB" id="A0AAU9DI41"/>
<keyword evidence="7 14" id="KW-0547">Nucleotide-binding</keyword>
<comment type="pathway">
    <text evidence="2 14">Cell wall biogenesis; peptidoglycan biosynthesis.</text>
</comment>
<dbReference type="PANTHER" id="PTHR43445">
    <property type="entry name" value="UDP-N-ACETYLMURAMATE--L-ALANINE LIGASE-RELATED"/>
    <property type="match status" value="1"/>
</dbReference>
<evidence type="ECO:0000256" key="12">
    <source>
        <dbReference type="ARBA" id="ARBA00023316"/>
    </source>
</evidence>
<gene>
    <name evidence="14 18" type="primary">murC</name>
    <name evidence="18" type="ORF">KIMC2_09590</name>
</gene>
<dbReference type="GO" id="GO:0009252">
    <property type="term" value="P:peptidoglycan biosynthetic process"/>
    <property type="evidence" value="ECO:0007669"/>
    <property type="project" value="UniProtKB-UniRule"/>
</dbReference>
<feature type="domain" description="Mur ligase C-terminal" evidence="16">
    <location>
        <begin position="301"/>
        <end position="423"/>
    </location>
</feature>
<comment type="subcellular location">
    <subcellularLocation>
        <location evidence="1 14">Cytoplasm</location>
    </subcellularLocation>
</comment>
<evidence type="ECO:0000259" key="16">
    <source>
        <dbReference type="Pfam" id="PF02875"/>
    </source>
</evidence>
<keyword evidence="4 14" id="KW-0963">Cytoplasm</keyword>
<protein>
    <recommendedName>
        <fullName evidence="3 14">UDP-N-acetylmuramate--L-alanine ligase</fullName>
        <ecNumber evidence="3 14">6.3.2.8</ecNumber>
    </recommendedName>
    <alternativeName>
        <fullName evidence="14">UDP-N-acetylmuramoyl-L-alanine synthetase</fullName>
    </alternativeName>
</protein>
<keyword evidence="8 14" id="KW-0067">ATP-binding</keyword>
<keyword evidence="6 14" id="KW-0132">Cell division</keyword>
<evidence type="ECO:0000256" key="6">
    <source>
        <dbReference type="ARBA" id="ARBA00022618"/>
    </source>
</evidence>
<dbReference type="Pfam" id="PF02875">
    <property type="entry name" value="Mur_ligase_C"/>
    <property type="match status" value="1"/>
</dbReference>
<evidence type="ECO:0000256" key="13">
    <source>
        <dbReference type="ARBA" id="ARBA00047833"/>
    </source>
</evidence>
<evidence type="ECO:0000256" key="3">
    <source>
        <dbReference type="ARBA" id="ARBA00012211"/>
    </source>
</evidence>
<evidence type="ECO:0000313" key="18">
    <source>
        <dbReference type="EMBL" id="BDR56397.1"/>
    </source>
</evidence>
<keyword evidence="5 14" id="KW-0436">Ligase</keyword>
<dbReference type="Gene3D" id="3.90.190.20">
    <property type="entry name" value="Mur ligase, C-terminal domain"/>
    <property type="match status" value="1"/>
</dbReference>
<reference evidence="18 19" key="1">
    <citation type="journal article" date="2023" name="Microbiol. Spectr.">
        <title>Symbiosis of Carpenter Bees with Uncharacterized Lactic Acid Bacteria Showing NAD Auxotrophy.</title>
        <authorList>
            <person name="Kawasaki S."/>
            <person name="Ozawa K."/>
            <person name="Mori T."/>
            <person name="Yamamoto A."/>
            <person name="Ito M."/>
            <person name="Ohkuma M."/>
            <person name="Sakamoto M."/>
            <person name="Matsutani M."/>
        </authorList>
    </citation>
    <scope>NUCLEOTIDE SEQUENCE [LARGE SCALE GENOMIC DNA]</scope>
    <source>
        <strain evidence="18 19">KimC2</strain>
    </source>
</reference>
<dbReference type="GO" id="GO:0071555">
    <property type="term" value="P:cell wall organization"/>
    <property type="evidence" value="ECO:0007669"/>
    <property type="project" value="UniProtKB-KW"/>
</dbReference>
<comment type="function">
    <text evidence="14">Cell wall formation.</text>
</comment>
<dbReference type="GO" id="GO:0005737">
    <property type="term" value="C:cytoplasm"/>
    <property type="evidence" value="ECO:0007669"/>
    <property type="project" value="UniProtKB-SubCell"/>
</dbReference>
<dbReference type="InterPro" id="IPR004101">
    <property type="entry name" value="Mur_ligase_C"/>
</dbReference>
<evidence type="ECO:0000256" key="9">
    <source>
        <dbReference type="ARBA" id="ARBA00022960"/>
    </source>
</evidence>
<dbReference type="SUPFAM" id="SSF53244">
    <property type="entry name" value="MurD-like peptide ligases, peptide-binding domain"/>
    <property type="match status" value="1"/>
</dbReference>
<organism evidence="18 19">
    <name type="scientific">Xylocopilactobacillus apis</name>
    <dbReference type="NCBI Taxonomy" id="2932183"/>
    <lineage>
        <taxon>Bacteria</taxon>
        <taxon>Bacillati</taxon>
        <taxon>Bacillota</taxon>
        <taxon>Bacilli</taxon>
        <taxon>Lactobacillales</taxon>
        <taxon>Lactobacillaceae</taxon>
        <taxon>Xylocopilactobacillus</taxon>
    </lineage>
</organism>
<keyword evidence="12 14" id="KW-0961">Cell wall biogenesis/degradation</keyword>
<dbReference type="InterPro" id="IPR036565">
    <property type="entry name" value="Mur-like_cat_sf"/>
</dbReference>
<feature type="domain" description="Mur ligase N-terminal catalytic" evidence="15">
    <location>
        <begin position="10"/>
        <end position="105"/>
    </location>
</feature>
<dbReference type="InterPro" id="IPR000713">
    <property type="entry name" value="Mur_ligase_N"/>
</dbReference>
<evidence type="ECO:0000256" key="5">
    <source>
        <dbReference type="ARBA" id="ARBA00022598"/>
    </source>
</evidence>
<dbReference type="GO" id="GO:0051301">
    <property type="term" value="P:cell division"/>
    <property type="evidence" value="ECO:0007669"/>
    <property type="project" value="UniProtKB-KW"/>
</dbReference>
<dbReference type="RefSeq" id="WP_317698324.1">
    <property type="nucleotide sequence ID" value="NZ_AP026801.1"/>
</dbReference>
<dbReference type="SUPFAM" id="SSF53623">
    <property type="entry name" value="MurD-like peptide ligases, catalytic domain"/>
    <property type="match status" value="1"/>
</dbReference>
<dbReference type="SUPFAM" id="SSF51984">
    <property type="entry name" value="MurCD N-terminal domain"/>
    <property type="match status" value="1"/>
</dbReference>
<dbReference type="EC" id="6.3.2.8" evidence="3 14"/>
<dbReference type="Pfam" id="PF08245">
    <property type="entry name" value="Mur_ligase_M"/>
    <property type="match status" value="1"/>
</dbReference>
<evidence type="ECO:0000256" key="10">
    <source>
        <dbReference type="ARBA" id="ARBA00022984"/>
    </source>
</evidence>
<keyword evidence="10 14" id="KW-0573">Peptidoglycan synthesis</keyword>
<dbReference type="GO" id="GO:0008763">
    <property type="term" value="F:UDP-N-acetylmuramate-L-alanine ligase activity"/>
    <property type="evidence" value="ECO:0007669"/>
    <property type="project" value="UniProtKB-UniRule"/>
</dbReference>
<evidence type="ECO:0000256" key="1">
    <source>
        <dbReference type="ARBA" id="ARBA00004496"/>
    </source>
</evidence>
<evidence type="ECO:0000259" key="15">
    <source>
        <dbReference type="Pfam" id="PF01225"/>
    </source>
</evidence>
<sequence>MIDRNGNYFIIGIKGSGLSALAAIMQNDGLKVAGSDIPDYVFTQDKLEEEGIPVYPFDPDNIKVGQIIIQGNSFNENHPEVKKAQELGLPIMRYHEFLGEYLKDYTSIGVSGAHGKTTTTGLLSNILNKKEKINYLIGDGSGQGNPKSNLFVFEADEYERHFTKYYPDYLIITNIDFDHPDYFKDLSDVVDAFNTIANQTKKLIVAFGDDSNTHKLETNCPIKYFGFKLENQVQIVITERKTNTTIFKLVEKDQTLGTFETSLPGHQYVIDTAAAILIAKELKLSNKLIQQQISNFKGVKRRFNISNFKDVTIIDDYAHHPNEIAASIDSARQMFPNQKLTVVFQPHTYTRTAKYLNDYGKVLSAADKIFITDIFSSPREKSGSVTNKDIVNLIGNKAETIRTDDLEHLTQIKNGVILFMGAGDIQKYEKAYLKDYRS</sequence>
<accession>A0AAU9DI41</accession>
<name>A0AAU9DI41_9LACO</name>
<proteinExistence type="inferred from homology"/>
<evidence type="ECO:0000256" key="7">
    <source>
        <dbReference type="ARBA" id="ARBA00022741"/>
    </source>
</evidence>
<comment type="catalytic activity">
    <reaction evidence="13 14">
        <text>UDP-N-acetyl-alpha-D-muramate + L-alanine + ATP = UDP-N-acetyl-alpha-D-muramoyl-L-alanine + ADP + phosphate + H(+)</text>
        <dbReference type="Rhea" id="RHEA:23372"/>
        <dbReference type="ChEBI" id="CHEBI:15378"/>
        <dbReference type="ChEBI" id="CHEBI:30616"/>
        <dbReference type="ChEBI" id="CHEBI:43474"/>
        <dbReference type="ChEBI" id="CHEBI:57972"/>
        <dbReference type="ChEBI" id="CHEBI:70757"/>
        <dbReference type="ChEBI" id="CHEBI:83898"/>
        <dbReference type="ChEBI" id="CHEBI:456216"/>
        <dbReference type="EC" id="6.3.2.8"/>
    </reaction>
</comment>
<evidence type="ECO:0000256" key="8">
    <source>
        <dbReference type="ARBA" id="ARBA00022840"/>
    </source>
</evidence>
<dbReference type="Gene3D" id="3.40.50.720">
    <property type="entry name" value="NAD(P)-binding Rossmann-like Domain"/>
    <property type="match status" value="1"/>
</dbReference>
<evidence type="ECO:0000256" key="4">
    <source>
        <dbReference type="ARBA" id="ARBA00022490"/>
    </source>
</evidence>
<dbReference type="InterPro" id="IPR036615">
    <property type="entry name" value="Mur_ligase_C_dom_sf"/>
</dbReference>
<keyword evidence="11 14" id="KW-0131">Cell cycle</keyword>
<comment type="similarity">
    <text evidence="14">Belongs to the MurCDEF family.</text>
</comment>
<evidence type="ECO:0000256" key="14">
    <source>
        <dbReference type="HAMAP-Rule" id="MF_00046"/>
    </source>
</evidence>
<keyword evidence="9 14" id="KW-0133">Cell shape</keyword>
<dbReference type="EMBL" id="AP026801">
    <property type="protein sequence ID" value="BDR56397.1"/>
    <property type="molecule type" value="Genomic_DNA"/>
</dbReference>
<evidence type="ECO:0000259" key="17">
    <source>
        <dbReference type="Pfam" id="PF08245"/>
    </source>
</evidence>
<dbReference type="HAMAP" id="MF_00046">
    <property type="entry name" value="MurC"/>
    <property type="match status" value="1"/>
</dbReference>
<keyword evidence="19" id="KW-1185">Reference proteome</keyword>
<dbReference type="Proteomes" id="UP001321804">
    <property type="component" value="Chromosome"/>
</dbReference>
<dbReference type="GO" id="GO:0005524">
    <property type="term" value="F:ATP binding"/>
    <property type="evidence" value="ECO:0007669"/>
    <property type="project" value="UniProtKB-UniRule"/>
</dbReference>
<evidence type="ECO:0000313" key="19">
    <source>
        <dbReference type="Proteomes" id="UP001321804"/>
    </source>
</evidence>
<feature type="binding site" evidence="14">
    <location>
        <begin position="112"/>
        <end position="118"/>
    </location>
    <ligand>
        <name>ATP</name>
        <dbReference type="ChEBI" id="CHEBI:30616"/>
    </ligand>
</feature>
<dbReference type="InterPro" id="IPR005758">
    <property type="entry name" value="UDP-N-AcMur_Ala_ligase_MurC"/>
</dbReference>
<evidence type="ECO:0000256" key="11">
    <source>
        <dbReference type="ARBA" id="ARBA00023306"/>
    </source>
</evidence>
<dbReference type="NCBIfam" id="TIGR01082">
    <property type="entry name" value="murC"/>
    <property type="match status" value="1"/>
</dbReference>
<evidence type="ECO:0000256" key="2">
    <source>
        <dbReference type="ARBA" id="ARBA00004752"/>
    </source>
</evidence>
<dbReference type="Pfam" id="PF01225">
    <property type="entry name" value="Mur_ligase"/>
    <property type="match status" value="1"/>
</dbReference>
<feature type="domain" description="Mur ligase central" evidence="17">
    <location>
        <begin position="110"/>
        <end position="278"/>
    </location>
</feature>
<dbReference type="GO" id="GO:0008360">
    <property type="term" value="P:regulation of cell shape"/>
    <property type="evidence" value="ECO:0007669"/>
    <property type="project" value="UniProtKB-KW"/>
</dbReference>
<dbReference type="PANTHER" id="PTHR43445:SF3">
    <property type="entry name" value="UDP-N-ACETYLMURAMATE--L-ALANINE LIGASE"/>
    <property type="match status" value="1"/>
</dbReference>
<dbReference type="InterPro" id="IPR013221">
    <property type="entry name" value="Mur_ligase_cen"/>
</dbReference>
<dbReference type="KEGG" id="xak:KIMC2_09590"/>